<evidence type="ECO:0000313" key="6">
    <source>
        <dbReference type="Proteomes" id="UP001595699"/>
    </source>
</evidence>
<feature type="domain" description="HTH gntR-type" evidence="4">
    <location>
        <begin position="14"/>
        <end position="81"/>
    </location>
</feature>
<keyword evidence="2" id="KW-0238">DNA-binding</keyword>
<dbReference type="PANTHER" id="PTHR43537">
    <property type="entry name" value="TRANSCRIPTIONAL REGULATOR, GNTR FAMILY"/>
    <property type="match status" value="1"/>
</dbReference>
<dbReference type="PROSITE" id="PS50949">
    <property type="entry name" value="HTH_GNTR"/>
    <property type="match status" value="1"/>
</dbReference>
<dbReference type="Pfam" id="PF07729">
    <property type="entry name" value="FCD"/>
    <property type="match status" value="1"/>
</dbReference>
<protein>
    <submittedName>
        <fullName evidence="5">GntR family transcriptional regulator</fullName>
    </submittedName>
</protein>
<dbReference type="RefSeq" id="WP_307782522.1">
    <property type="nucleotide sequence ID" value="NZ_JAFBCM010000001.1"/>
</dbReference>
<dbReference type="CDD" id="cd07377">
    <property type="entry name" value="WHTH_GntR"/>
    <property type="match status" value="1"/>
</dbReference>
<dbReference type="PANTHER" id="PTHR43537:SF24">
    <property type="entry name" value="GLUCONATE OPERON TRANSCRIPTIONAL REPRESSOR"/>
    <property type="match status" value="1"/>
</dbReference>
<keyword evidence="6" id="KW-1185">Reference proteome</keyword>
<evidence type="ECO:0000256" key="3">
    <source>
        <dbReference type="ARBA" id="ARBA00023163"/>
    </source>
</evidence>
<keyword evidence="3" id="KW-0804">Transcription</keyword>
<evidence type="ECO:0000313" key="5">
    <source>
        <dbReference type="EMBL" id="MFC3762994.1"/>
    </source>
</evidence>
<evidence type="ECO:0000256" key="1">
    <source>
        <dbReference type="ARBA" id="ARBA00023015"/>
    </source>
</evidence>
<keyword evidence="1" id="KW-0805">Transcription regulation</keyword>
<proteinExistence type="predicted"/>
<dbReference type="SUPFAM" id="SSF46785">
    <property type="entry name" value="Winged helix' DNA-binding domain"/>
    <property type="match status" value="1"/>
</dbReference>
<dbReference type="EMBL" id="JBHRZH010000017">
    <property type="protein sequence ID" value="MFC3762994.1"/>
    <property type="molecule type" value="Genomic_DNA"/>
</dbReference>
<dbReference type="Gene3D" id="1.10.10.10">
    <property type="entry name" value="Winged helix-like DNA-binding domain superfamily/Winged helix DNA-binding domain"/>
    <property type="match status" value="1"/>
</dbReference>
<dbReference type="InterPro" id="IPR036390">
    <property type="entry name" value="WH_DNA-bd_sf"/>
</dbReference>
<dbReference type="SUPFAM" id="SSF48008">
    <property type="entry name" value="GntR ligand-binding domain-like"/>
    <property type="match status" value="1"/>
</dbReference>
<dbReference type="Proteomes" id="UP001595699">
    <property type="component" value="Unassembled WGS sequence"/>
</dbReference>
<name>A0ABV7YDX1_9ACTN</name>
<evidence type="ECO:0000259" key="4">
    <source>
        <dbReference type="PROSITE" id="PS50949"/>
    </source>
</evidence>
<reference evidence="6" key="1">
    <citation type="journal article" date="2019" name="Int. J. Syst. Evol. Microbiol.">
        <title>The Global Catalogue of Microorganisms (GCM) 10K type strain sequencing project: providing services to taxonomists for standard genome sequencing and annotation.</title>
        <authorList>
            <consortium name="The Broad Institute Genomics Platform"/>
            <consortium name="The Broad Institute Genome Sequencing Center for Infectious Disease"/>
            <person name="Wu L."/>
            <person name="Ma J."/>
        </authorList>
    </citation>
    <scope>NUCLEOTIDE SEQUENCE [LARGE SCALE GENOMIC DNA]</scope>
    <source>
        <strain evidence="6">CGMCC 4.7241</strain>
    </source>
</reference>
<organism evidence="5 6">
    <name type="scientific">Tenggerimyces flavus</name>
    <dbReference type="NCBI Taxonomy" id="1708749"/>
    <lineage>
        <taxon>Bacteria</taxon>
        <taxon>Bacillati</taxon>
        <taxon>Actinomycetota</taxon>
        <taxon>Actinomycetes</taxon>
        <taxon>Propionibacteriales</taxon>
        <taxon>Nocardioidaceae</taxon>
        <taxon>Tenggerimyces</taxon>
    </lineage>
</organism>
<dbReference type="Gene3D" id="1.20.120.530">
    <property type="entry name" value="GntR ligand-binding domain-like"/>
    <property type="match status" value="1"/>
</dbReference>
<gene>
    <name evidence="5" type="ORF">ACFOUW_19290</name>
</gene>
<accession>A0ABV7YDX1</accession>
<dbReference type="InterPro" id="IPR011711">
    <property type="entry name" value="GntR_C"/>
</dbReference>
<dbReference type="SMART" id="SM00345">
    <property type="entry name" value="HTH_GNTR"/>
    <property type="match status" value="1"/>
</dbReference>
<sequence length="224" mass="24860">MAEPRPKLERAPRLMLRETVYESVKQLLMDTDLQPGTRLSIDGLSRELQVSATPVREALFRCEAEGLVVRRPNAGYLVAPLLDRQGLLDLYDLRLLLEPVAAARAATHATAGEVRAMEDAVGLMMPAVEGDDYQAYREFAGQDTALHTTIAGASGNPLIAETLTRLRTHTHTYRLYFHHGIAEVTVAEHQAIVAAIREHDPEVAEKAMRAHLETSRTRLLSAYE</sequence>
<dbReference type="InterPro" id="IPR000524">
    <property type="entry name" value="Tscrpt_reg_HTH_GntR"/>
</dbReference>
<evidence type="ECO:0000256" key="2">
    <source>
        <dbReference type="ARBA" id="ARBA00023125"/>
    </source>
</evidence>
<dbReference type="InterPro" id="IPR036388">
    <property type="entry name" value="WH-like_DNA-bd_sf"/>
</dbReference>
<dbReference type="InterPro" id="IPR008920">
    <property type="entry name" value="TF_FadR/GntR_C"/>
</dbReference>
<comment type="caution">
    <text evidence="5">The sequence shown here is derived from an EMBL/GenBank/DDBJ whole genome shotgun (WGS) entry which is preliminary data.</text>
</comment>
<dbReference type="Pfam" id="PF00392">
    <property type="entry name" value="GntR"/>
    <property type="match status" value="1"/>
</dbReference>
<dbReference type="SMART" id="SM00895">
    <property type="entry name" value="FCD"/>
    <property type="match status" value="1"/>
</dbReference>